<dbReference type="AlphaFoldDB" id="A0A5M8PDF2"/>
<accession>A0A5M8PDF2</accession>
<name>A0A5M8PDF2_9LECA</name>
<reference evidence="1 2" key="1">
    <citation type="submission" date="2019-09" db="EMBL/GenBank/DDBJ databases">
        <title>The hologenome of the rock-dwelling lichen Lasallia pustulata.</title>
        <authorList>
            <person name="Greshake Tzovaras B."/>
            <person name="Segers F."/>
            <person name="Bicker A."/>
            <person name="Dal Grande F."/>
            <person name="Otte J."/>
            <person name="Hankeln T."/>
            <person name="Schmitt I."/>
            <person name="Ebersberger I."/>
        </authorList>
    </citation>
    <scope>NUCLEOTIDE SEQUENCE [LARGE SCALE GENOMIC DNA]</scope>
    <source>
        <strain evidence="1">A1-1</strain>
    </source>
</reference>
<organism evidence="1 2">
    <name type="scientific">Lasallia pustulata</name>
    <dbReference type="NCBI Taxonomy" id="136370"/>
    <lineage>
        <taxon>Eukaryota</taxon>
        <taxon>Fungi</taxon>
        <taxon>Dikarya</taxon>
        <taxon>Ascomycota</taxon>
        <taxon>Pezizomycotina</taxon>
        <taxon>Lecanoromycetes</taxon>
        <taxon>OSLEUM clade</taxon>
        <taxon>Umbilicariomycetidae</taxon>
        <taxon>Umbilicariales</taxon>
        <taxon>Umbilicariaceae</taxon>
        <taxon>Lasallia</taxon>
    </lineage>
</organism>
<sequence>MFIIVFPKFFKRQLSKTAVTQPQVGSQSESNKGCRERFLALLHQHGLLLLEEKAGNIFPVNEDVSTEVGKKEKEPPAYKSEFPAILSLINKA</sequence>
<comment type="caution">
    <text evidence="1">The sequence shown here is derived from an EMBL/GenBank/DDBJ whole genome shotgun (WGS) entry which is preliminary data.</text>
</comment>
<evidence type="ECO:0000313" key="1">
    <source>
        <dbReference type="EMBL" id="KAA6407321.1"/>
    </source>
</evidence>
<proteinExistence type="predicted"/>
<protein>
    <submittedName>
        <fullName evidence="1">Uncharacterized protein</fullName>
    </submittedName>
</protein>
<evidence type="ECO:0000313" key="2">
    <source>
        <dbReference type="Proteomes" id="UP000324767"/>
    </source>
</evidence>
<dbReference type="Proteomes" id="UP000324767">
    <property type="component" value="Unassembled WGS sequence"/>
</dbReference>
<gene>
    <name evidence="1" type="ORF">FRX48_08869</name>
</gene>
<dbReference type="EMBL" id="VXIT01000018">
    <property type="protein sequence ID" value="KAA6407321.1"/>
    <property type="molecule type" value="Genomic_DNA"/>
</dbReference>